<keyword evidence="2" id="KW-1133">Transmembrane helix</keyword>
<keyword evidence="2" id="KW-0812">Transmembrane</keyword>
<keyword evidence="4" id="KW-1185">Reference proteome</keyword>
<protein>
    <submittedName>
        <fullName evidence="3">Uncharacterized protein</fullName>
    </submittedName>
</protein>
<dbReference type="AlphaFoldDB" id="A0A6A5UNG4"/>
<name>A0A6A5UNG4_9PLEO</name>
<accession>A0A6A5UNG4</accession>
<dbReference type="EMBL" id="ML976753">
    <property type="protein sequence ID" value="KAF1965920.1"/>
    <property type="molecule type" value="Genomic_DNA"/>
</dbReference>
<keyword evidence="2" id="KW-0472">Membrane</keyword>
<feature type="transmembrane region" description="Helical" evidence="2">
    <location>
        <begin position="137"/>
        <end position="161"/>
    </location>
</feature>
<feature type="region of interest" description="Disordered" evidence="1">
    <location>
        <begin position="1"/>
        <end position="60"/>
    </location>
</feature>
<feature type="transmembrane region" description="Helical" evidence="2">
    <location>
        <begin position="95"/>
        <end position="117"/>
    </location>
</feature>
<sequence>MSSSQAMPEEAPPALPPRSTQRDSRGSPVQPTHPVTAEASPLQAQAQIPPQVPDKTAAQPAQQVQSLLPAAAPVETVKTKRQELSGGDAHWEWKVGFRAASIIVGLIGIGCAAWIVANFTDSSDVYSSYYAYFDDEWTLPWTLITFCVSVLWSAICIIVFFRRLHNAPVHPGAQVGVDLVLWLGLLTTGIFALFGTVSVGQWGEDGRLGYSGSGSGYYTMSDNGTWVWDSSQYSSYYGEDRSCNSSQSYRYNSRFASCEEQDAFLNAIWQTKTLRYNVDLTATVCQFLMMLIHFILFVWACVDTHRRNSRSVPKDAEKLAADIVMNMIKSGAIIPAPGQAHFQPMPMGHQGAPMGSFYPQQQQYPQQQFQPYPQPYPGQYPTSIAPGTAPVPQNPVASSSNEKGAGSRYA</sequence>
<dbReference type="Proteomes" id="UP000800036">
    <property type="component" value="Unassembled WGS sequence"/>
</dbReference>
<reference evidence="3" key="1">
    <citation type="journal article" date="2020" name="Stud. Mycol.">
        <title>101 Dothideomycetes genomes: a test case for predicting lifestyles and emergence of pathogens.</title>
        <authorList>
            <person name="Haridas S."/>
            <person name="Albert R."/>
            <person name="Binder M."/>
            <person name="Bloem J."/>
            <person name="Labutti K."/>
            <person name="Salamov A."/>
            <person name="Andreopoulos B."/>
            <person name="Baker S."/>
            <person name="Barry K."/>
            <person name="Bills G."/>
            <person name="Bluhm B."/>
            <person name="Cannon C."/>
            <person name="Castanera R."/>
            <person name="Culley D."/>
            <person name="Daum C."/>
            <person name="Ezra D."/>
            <person name="Gonzalez J."/>
            <person name="Henrissat B."/>
            <person name="Kuo A."/>
            <person name="Liang C."/>
            <person name="Lipzen A."/>
            <person name="Lutzoni F."/>
            <person name="Magnuson J."/>
            <person name="Mondo S."/>
            <person name="Nolan M."/>
            <person name="Ohm R."/>
            <person name="Pangilinan J."/>
            <person name="Park H.-J."/>
            <person name="Ramirez L."/>
            <person name="Alfaro M."/>
            <person name="Sun H."/>
            <person name="Tritt A."/>
            <person name="Yoshinaga Y."/>
            <person name="Zwiers L.-H."/>
            <person name="Turgeon B."/>
            <person name="Goodwin S."/>
            <person name="Spatafora J."/>
            <person name="Crous P."/>
            <person name="Grigoriev I."/>
        </authorList>
    </citation>
    <scope>NUCLEOTIDE SEQUENCE</scope>
    <source>
        <strain evidence="3">CBS 107.79</strain>
    </source>
</reference>
<feature type="transmembrane region" description="Helical" evidence="2">
    <location>
        <begin position="173"/>
        <end position="194"/>
    </location>
</feature>
<evidence type="ECO:0000313" key="4">
    <source>
        <dbReference type="Proteomes" id="UP000800036"/>
    </source>
</evidence>
<organism evidence="3 4">
    <name type="scientific">Bimuria novae-zelandiae CBS 107.79</name>
    <dbReference type="NCBI Taxonomy" id="1447943"/>
    <lineage>
        <taxon>Eukaryota</taxon>
        <taxon>Fungi</taxon>
        <taxon>Dikarya</taxon>
        <taxon>Ascomycota</taxon>
        <taxon>Pezizomycotina</taxon>
        <taxon>Dothideomycetes</taxon>
        <taxon>Pleosporomycetidae</taxon>
        <taxon>Pleosporales</taxon>
        <taxon>Massarineae</taxon>
        <taxon>Didymosphaeriaceae</taxon>
        <taxon>Bimuria</taxon>
    </lineage>
</organism>
<proteinExistence type="predicted"/>
<evidence type="ECO:0000256" key="1">
    <source>
        <dbReference type="SAM" id="MobiDB-lite"/>
    </source>
</evidence>
<gene>
    <name evidence="3" type="ORF">BU23DRAFT_560622</name>
</gene>
<feature type="transmembrane region" description="Helical" evidence="2">
    <location>
        <begin position="280"/>
        <end position="302"/>
    </location>
</feature>
<dbReference type="OrthoDB" id="5279542at2759"/>
<evidence type="ECO:0000256" key="2">
    <source>
        <dbReference type="SAM" id="Phobius"/>
    </source>
</evidence>
<evidence type="ECO:0000313" key="3">
    <source>
        <dbReference type="EMBL" id="KAF1965920.1"/>
    </source>
</evidence>
<feature type="region of interest" description="Disordered" evidence="1">
    <location>
        <begin position="363"/>
        <end position="410"/>
    </location>
</feature>